<accession>A0A8D8YAY8</accession>
<dbReference type="PANTHER" id="PTHR10170">
    <property type="entry name" value="HUNTINGTON DISEASE PROTEIN"/>
    <property type="match status" value="1"/>
</dbReference>
<dbReference type="PRINTS" id="PR00375">
    <property type="entry name" value="HUNTINGTIN"/>
</dbReference>
<dbReference type="GO" id="GO:0005634">
    <property type="term" value="C:nucleus"/>
    <property type="evidence" value="ECO:0007669"/>
    <property type="project" value="InterPro"/>
</dbReference>
<dbReference type="GO" id="GO:0005737">
    <property type="term" value="C:cytoplasm"/>
    <property type="evidence" value="ECO:0007669"/>
    <property type="project" value="InterPro"/>
</dbReference>
<dbReference type="PANTHER" id="PTHR10170:SF10">
    <property type="entry name" value="HUNTINGTIN"/>
    <property type="match status" value="1"/>
</dbReference>
<dbReference type="InterPro" id="IPR028426">
    <property type="entry name" value="Huntingtin_fam"/>
</dbReference>
<name>A0A8D8YAY8_9HEMI</name>
<dbReference type="EMBL" id="HBUF01369473">
    <property type="protein sequence ID" value="CAG6725404.1"/>
    <property type="molecule type" value="Transcribed_RNA"/>
</dbReference>
<dbReference type="AlphaFoldDB" id="A0A8D8YAY8"/>
<sequence>MASLDKLVKSLESLNFLQTKSNQDETSVRRKEKISLCSTVTEMICSPNMKAAPNYSDVLTFAIESLLRMCNDNDSNVQMTADECLNKVIKAVVDRNIQKVLYELFKCPCF</sequence>
<dbReference type="InterPro" id="IPR000091">
    <property type="entry name" value="Huntingtin"/>
</dbReference>
<protein>
    <submittedName>
        <fullName evidence="1">Huntingtin</fullName>
    </submittedName>
</protein>
<organism evidence="1">
    <name type="scientific">Cacopsylla melanoneura</name>
    <dbReference type="NCBI Taxonomy" id="428564"/>
    <lineage>
        <taxon>Eukaryota</taxon>
        <taxon>Metazoa</taxon>
        <taxon>Ecdysozoa</taxon>
        <taxon>Arthropoda</taxon>
        <taxon>Hexapoda</taxon>
        <taxon>Insecta</taxon>
        <taxon>Pterygota</taxon>
        <taxon>Neoptera</taxon>
        <taxon>Paraneoptera</taxon>
        <taxon>Hemiptera</taxon>
        <taxon>Sternorrhyncha</taxon>
        <taxon>Psylloidea</taxon>
        <taxon>Psyllidae</taxon>
        <taxon>Psyllinae</taxon>
        <taxon>Cacopsylla</taxon>
    </lineage>
</organism>
<dbReference type="Pfam" id="PF20926">
    <property type="entry name" value="Htt_N-HEAT_1"/>
    <property type="match status" value="1"/>
</dbReference>
<dbReference type="Gene3D" id="1.25.10.10">
    <property type="entry name" value="Leucine-rich Repeat Variant"/>
    <property type="match status" value="1"/>
</dbReference>
<proteinExistence type="predicted"/>
<evidence type="ECO:0000313" key="1">
    <source>
        <dbReference type="EMBL" id="CAG6725404.1"/>
    </source>
</evidence>
<dbReference type="InterPro" id="IPR011989">
    <property type="entry name" value="ARM-like"/>
</dbReference>
<dbReference type="InterPro" id="IPR048411">
    <property type="entry name" value="Htt_N_HEAT_rpt-1"/>
</dbReference>
<reference evidence="1" key="1">
    <citation type="submission" date="2021-05" db="EMBL/GenBank/DDBJ databases">
        <authorList>
            <person name="Alioto T."/>
            <person name="Alioto T."/>
            <person name="Gomez Garrido J."/>
        </authorList>
    </citation>
    <scope>NUCLEOTIDE SEQUENCE</scope>
</reference>